<protein>
    <submittedName>
        <fullName evidence="1">Uncharacterized protein</fullName>
    </submittedName>
</protein>
<gene>
    <name evidence="1" type="ORF">GGQ74_001964</name>
</gene>
<organism evidence="1 2">
    <name type="scientific">Desulfobaculum xiamenense</name>
    <dbReference type="NCBI Taxonomy" id="995050"/>
    <lineage>
        <taxon>Bacteria</taxon>
        <taxon>Pseudomonadati</taxon>
        <taxon>Thermodesulfobacteriota</taxon>
        <taxon>Desulfovibrionia</taxon>
        <taxon>Desulfovibrionales</taxon>
        <taxon>Desulfovibrionaceae</taxon>
        <taxon>Desulfobaculum</taxon>
    </lineage>
</organism>
<evidence type="ECO:0000313" key="2">
    <source>
        <dbReference type="Proteomes" id="UP000580856"/>
    </source>
</evidence>
<proteinExistence type="predicted"/>
<comment type="caution">
    <text evidence="1">The sequence shown here is derived from an EMBL/GenBank/DDBJ whole genome shotgun (WGS) entry which is preliminary data.</text>
</comment>
<evidence type="ECO:0000313" key="1">
    <source>
        <dbReference type="EMBL" id="NJB68291.1"/>
    </source>
</evidence>
<dbReference type="AlphaFoldDB" id="A0A846QJG9"/>
<reference evidence="1 2" key="1">
    <citation type="submission" date="2020-03" db="EMBL/GenBank/DDBJ databases">
        <title>Genomic Encyclopedia of Type Strains, Phase IV (KMG-IV): sequencing the most valuable type-strain genomes for metagenomic binning, comparative biology and taxonomic classification.</title>
        <authorList>
            <person name="Goeker M."/>
        </authorList>
    </citation>
    <scope>NUCLEOTIDE SEQUENCE [LARGE SCALE GENOMIC DNA]</scope>
    <source>
        <strain evidence="1 2">DSM 24233</strain>
    </source>
</reference>
<dbReference type="EMBL" id="JAATJA010000002">
    <property type="protein sequence ID" value="NJB68291.1"/>
    <property type="molecule type" value="Genomic_DNA"/>
</dbReference>
<accession>A0A846QJG9</accession>
<dbReference type="RefSeq" id="WP_167941370.1">
    <property type="nucleotide sequence ID" value="NZ_JAATJA010000002.1"/>
</dbReference>
<dbReference type="Proteomes" id="UP000580856">
    <property type="component" value="Unassembled WGS sequence"/>
</dbReference>
<keyword evidence="2" id="KW-1185">Reference proteome</keyword>
<name>A0A846QJG9_9BACT</name>
<sequence>MTPTPLDAISTRDVACSGFCAHCGREHALPVGDALVAARELARVLDVSGRMDFDMDEAHADPRLALSHLWGEARGQMFGVMVCEDAEGRRHVLRAFSGQYNGLWRVDGWVPPVLDVDAFHRIGDPVERAIKALGREMAALPTSDPRRAELSRRRKAMSQHLMRDFHDLYRLRNFHGDERPMAEVFLGGGGMPTGVGDCCAPKLLNHAVRHGLRPLGLVEFYWGRENRSGTRTHGLCYPACDGKCRPILGFMLCGLDAAQGEGLS</sequence>